<dbReference type="AlphaFoldDB" id="A0A839H0H7"/>
<dbReference type="InterPro" id="IPR000182">
    <property type="entry name" value="GNAT_dom"/>
</dbReference>
<comment type="caution">
    <text evidence="2">The sequence shown here is derived from an EMBL/GenBank/DDBJ whole genome shotgun (WGS) entry which is preliminary data.</text>
</comment>
<dbReference type="GO" id="GO:0016747">
    <property type="term" value="F:acyltransferase activity, transferring groups other than amino-acyl groups"/>
    <property type="evidence" value="ECO:0007669"/>
    <property type="project" value="InterPro"/>
</dbReference>
<dbReference type="Proteomes" id="UP000547628">
    <property type="component" value="Unassembled WGS sequence"/>
</dbReference>
<accession>A0A839H0H7</accession>
<dbReference type="SUPFAM" id="SSF55729">
    <property type="entry name" value="Acyl-CoA N-acyltransferases (Nat)"/>
    <property type="match status" value="1"/>
</dbReference>
<dbReference type="PROSITE" id="PS51186">
    <property type="entry name" value="GNAT"/>
    <property type="match status" value="1"/>
</dbReference>
<keyword evidence="2" id="KW-0808">Transferase</keyword>
<dbReference type="RefSeq" id="WP_182603039.1">
    <property type="nucleotide sequence ID" value="NZ_JACIVD010000069.1"/>
</dbReference>
<sequence>MNVEIKKLSEMSAVEWCKLAEERVKVFVVEQECPYQEIDEQDYLAYHLMLKNDQGALVGYTRIMDKDERHATFGRVLVLKQFRGHNYGRQLVQATIDEAKRLFPDKMIQIQAQAYLKDFYASFGFKPVSAIYLEDNIPHLDMVLSF</sequence>
<reference evidence="2 3" key="1">
    <citation type="submission" date="2020-07" db="EMBL/GenBank/DDBJ databases">
        <title>Description of Limosilactobacillus balticus sp. nov., Limosilactobacillus agrestis sp. nov., Limosilactobacillus albertensis sp. nov., Limosilactobacillus rudii sp. nov., Limosilactobacillus fastidiosus sp. nov., five novel Limosilactobacillus species isolated from the vertebrate gastrointestinal tract, and proposal of 6 subspecies of Limosilactobacillus reuteri adapted to the gastrointestinal tract of specific vertebrate hosts.</title>
        <authorList>
            <person name="Li F."/>
            <person name="Cheng C."/>
            <person name="Zheng J."/>
            <person name="Quevedo R.M."/>
            <person name="Li J."/>
            <person name="Roos S."/>
            <person name="Gaenzle M.G."/>
            <person name="Walter J."/>
        </authorList>
    </citation>
    <scope>NUCLEOTIDE SEQUENCE [LARGE SCALE GENOMIC DNA]</scope>
    <source>
        <strain evidence="2 3">Lr3000</strain>
    </source>
</reference>
<organism evidence="2 3">
    <name type="scientific">Limosilactobacillus albertensis</name>
    <dbReference type="NCBI Taxonomy" id="2759752"/>
    <lineage>
        <taxon>Bacteria</taxon>
        <taxon>Bacillati</taxon>
        <taxon>Bacillota</taxon>
        <taxon>Bacilli</taxon>
        <taxon>Lactobacillales</taxon>
        <taxon>Lactobacillaceae</taxon>
        <taxon>Limosilactobacillus</taxon>
    </lineage>
</organism>
<gene>
    <name evidence="2" type="ORF">H5S41_08975</name>
</gene>
<dbReference type="CDD" id="cd04301">
    <property type="entry name" value="NAT_SF"/>
    <property type="match status" value="1"/>
</dbReference>
<dbReference type="Pfam" id="PF13673">
    <property type="entry name" value="Acetyltransf_10"/>
    <property type="match status" value="1"/>
</dbReference>
<dbReference type="InterPro" id="IPR016181">
    <property type="entry name" value="Acyl_CoA_acyltransferase"/>
</dbReference>
<dbReference type="EMBL" id="JACIVD010000069">
    <property type="protein sequence ID" value="MBB1124085.1"/>
    <property type="molecule type" value="Genomic_DNA"/>
</dbReference>
<name>A0A839H0H7_9LACO</name>
<evidence type="ECO:0000313" key="2">
    <source>
        <dbReference type="EMBL" id="MBB1124085.1"/>
    </source>
</evidence>
<dbReference type="Gene3D" id="3.40.630.30">
    <property type="match status" value="1"/>
</dbReference>
<evidence type="ECO:0000259" key="1">
    <source>
        <dbReference type="PROSITE" id="PS51186"/>
    </source>
</evidence>
<feature type="domain" description="N-acetyltransferase" evidence="1">
    <location>
        <begin position="3"/>
        <end position="146"/>
    </location>
</feature>
<proteinExistence type="predicted"/>
<protein>
    <submittedName>
        <fullName evidence="2">GNAT family N-acetyltransferase</fullName>
    </submittedName>
</protein>
<evidence type="ECO:0000313" key="3">
    <source>
        <dbReference type="Proteomes" id="UP000547628"/>
    </source>
</evidence>